<dbReference type="Proteomes" id="UP001596380">
    <property type="component" value="Unassembled WGS sequence"/>
</dbReference>
<dbReference type="PROSITE" id="PS51257">
    <property type="entry name" value="PROKAR_LIPOPROTEIN"/>
    <property type="match status" value="1"/>
</dbReference>
<comment type="caution">
    <text evidence="3">The sequence shown here is derived from an EMBL/GenBank/DDBJ whole genome shotgun (WGS) entry which is preliminary data.</text>
</comment>
<feature type="region of interest" description="Disordered" evidence="1">
    <location>
        <begin position="426"/>
        <end position="450"/>
    </location>
</feature>
<feature type="region of interest" description="Disordered" evidence="1">
    <location>
        <begin position="194"/>
        <end position="214"/>
    </location>
</feature>
<dbReference type="RefSeq" id="WP_378063036.1">
    <property type="nucleotide sequence ID" value="NZ_JBHSXS010000001.1"/>
</dbReference>
<dbReference type="InterPro" id="IPR011044">
    <property type="entry name" value="Quino_amine_DH_bsu"/>
</dbReference>
<sequence length="666" mass="69609">MRARTLTPIAPAVTALLLAGCSGAGDGGGSGAAGAPPMRLVAYDGCDDVLSGLRDATAKQVGPYGIGAPGLYSGLAEDGPARAKTPAAAPGPDAASGEGSAAQAPAHSGTNAHEASADEPDLVKTDGRRIVALARGRLQVIDAASRKVVHTLTLPRADGGPDGAPGGPAFVGGDDQLLLSGDRALVLTPEAPRLLDARPMPGGDVPAAGPRPQRPQTRLTLVDLSGAPKVAASMTTDAAYVDARQTGSVARVVVRSTPRIDFPAQSTPPKEGAGERRAVDRNRELVRKAPLDAWRPAFTVGGKTYRTPCDRISRPASYTGTTMLSVLTFDLSRGLGDPSPVAVAADGQTVYGTGSSLYVTGVPPQAPAWDERRTDPRPAEQRTDVHRFDLRGAERPRYVASGSVPGVLLNQYSLSEYGGNLRIATTTTPAVSPRGGPDTATSNDPAARTESAVRVLARRGARLERIGEIGGLGKGERIYSVRFLGPAAYVVTFRQVDPLYAVDLKDPAKPRVTGELKITGYSAYLHPASPGRLIGVGQEADGGGRTRGTQVSLFDVNAAPRKLDGYRLPASSAAAEFEPHAFLYWPRNGLTVVPVSRHNATRGEALVLKVEGDRVKRLGSVRHPGSDFGTSVQRSLLVGDTLWTFSDQGAQATDTTSLKERAWLHF</sequence>
<dbReference type="InterPro" id="IPR019198">
    <property type="entry name" value="Beta_propeller_containing"/>
</dbReference>
<dbReference type="EMBL" id="JBHSXS010000001">
    <property type="protein sequence ID" value="MFC6878869.1"/>
    <property type="molecule type" value="Genomic_DNA"/>
</dbReference>
<protein>
    <submittedName>
        <fullName evidence="3">Beta-propeller domain-containing protein</fullName>
    </submittedName>
</protein>
<reference evidence="4" key="1">
    <citation type="journal article" date="2019" name="Int. J. Syst. Evol. Microbiol.">
        <title>The Global Catalogue of Microorganisms (GCM) 10K type strain sequencing project: providing services to taxonomists for standard genome sequencing and annotation.</title>
        <authorList>
            <consortium name="The Broad Institute Genomics Platform"/>
            <consortium name="The Broad Institute Genome Sequencing Center for Infectious Disease"/>
            <person name="Wu L."/>
            <person name="Ma J."/>
        </authorList>
    </citation>
    <scope>NUCLEOTIDE SEQUENCE [LARGE SCALE GENOMIC DNA]</scope>
    <source>
        <strain evidence="4">JCM 3369</strain>
    </source>
</reference>
<dbReference type="Pfam" id="PF09826">
    <property type="entry name" value="Beta_propel"/>
    <property type="match status" value="1"/>
</dbReference>
<feature type="compositionally biased region" description="Low complexity" evidence="1">
    <location>
        <begin position="86"/>
        <end position="102"/>
    </location>
</feature>
<proteinExistence type="predicted"/>
<dbReference type="SUPFAM" id="SSF50969">
    <property type="entry name" value="YVTN repeat-like/Quinoprotein amine dehydrogenase"/>
    <property type="match status" value="1"/>
</dbReference>
<evidence type="ECO:0000256" key="1">
    <source>
        <dbReference type="SAM" id="MobiDB-lite"/>
    </source>
</evidence>
<organism evidence="3 4">
    <name type="scientific">Actinomadura yumaensis</name>
    <dbReference type="NCBI Taxonomy" id="111807"/>
    <lineage>
        <taxon>Bacteria</taxon>
        <taxon>Bacillati</taxon>
        <taxon>Actinomycetota</taxon>
        <taxon>Actinomycetes</taxon>
        <taxon>Streptosporangiales</taxon>
        <taxon>Thermomonosporaceae</taxon>
        <taxon>Actinomadura</taxon>
    </lineage>
</organism>
<feature type="signal peptide" evidence="2">
    <location>
        <begin position="1"/>
        <end position="24"/>
    </location>
</feature>
<gene>
    <name evidence="3" type="ORF">ACFQKB_03720</name>
</gene>
<evidence type="ECO:0000313" key="3">
    <source>
        <dbReference type="EMBL" id="MFC6878869.1"/>
    </source>
</evidence>
<name>A0ABW2CB83_9ACTN</name>
<evidence type="ECO:0000313" key="4">
    <source>
        <dbReference type="Proteomes" id="UP001596380"/>
    </source>
</evidence>
<accession>A0ABW2CB83</accession>
<keyword evidence="2" id="KW-0732">Signal</keyword>
<evidence type="ECO:0000256" key="2">
    <source>
        <dbReference type="SAM" id="SignalP"/>
    </source>
</evidence>
<feature type="chain" id="PRO_5047068784" evidence="2">
    <location>
        <begin position="25"/>
        <end position="666"/>
    </location>
</feature>
<keyword evidence="4" id="KW-1185">Reference proteome</keyword>
<feature type="region of interest" description="Disordered" evidence="1">
    <location>
        <begin position="77"/>
        <end position="123"/>
    </location>
</feature>